<organism evidence="1 2">
    <name type="scientific">Bacteroides oleiciplenus YIT 12058</name>
    <dbReference type="NCBI Taxonomy" id="742727"/>
    <lineage>
        <taxon>Bacteria</taxon>
        <taxon>Pseudomonadati</taxon>
        <taxon>Bacteroidota</taxon>
        <taxon>Bacteroidia</taxon>
        <taxon>Bacteroidales</taxon>
        <taxon>Bacteroidaceae</taxon>
        <taxon>Bacteroides</taxon>
    </lineage>
</organism>
<dbReference type="EMBL" id="ADLF01000016">
    <property type="protein sequence ID" value="EKU88935.1"/>
    <property type="molecule type" value="Genomic_DNA"/>
</dbReference>
<dbReference type="HOGENOM" id="CLU_1324230_0_0_10"/>
<dbReference type="Proteomes" id="UP000009872">
    <property type="component" value="Unassembled WGS sequence"/>
</dbReference>
<dbReference type="STRING" id="742727.HMPREF9447_03809"/>
<evidence type="ECO:0000313" key="2">
    <source>
        <dbReference type="Proteomes" id="UP000009872"/>
    </source>
</evidence>
<dbReference type="PATRIC" id="fig|742727.4.peg.3882"/>
<proteinExistence type="predicted"/>
<dbReference type="eggNOG" id="ENOG50313WK">
    <property type="taxonomic scope" value="Bacteria"/>
</dbReference>
<gene>
    <name evidence="1" type="ORF">HMPREF9447_03809</name>
</gene>
<sequence>MNMERLIPTKCKNRATINYSILKQFKSANIYRFFCVSLYRDDYYHARVTLDELKGITGDKTLSNFTKDFKEYLEISTYRTDLGNGVKPRHNVYHIPPKEPQHITLSRRFIAIDLDSATKGFFIQLMLLSQFANIEMTKPNIIKELSIDKSTFDKYLRNLLSEFVFMNNGCLVLHTDNILLENDFKSQMILASKYLIGKNPPNVTLNKDKGK</sequence>
<name>K9EII8_9BACE</name>
<reference evidence="1 2" key="1">
    <citation type="submission" date="2012-09" db="EMBL/GenBank/DDBJ databases">
        <title>The Genome Sequence of Bacteroides oleiciplenus YIT 12058.</title>
        <authorList>
            <consortium name="The Broad Institute Genome Sequencing Platform"/>
            <person name="Earl A."/>
            <person name="Ward D."/>
            <person name="Feldgarden M."/>
            <person name="Gevers D."/>
            <person name="Morotomi M."/>
            <person name="Walker B."/>
            <person name="Young S.K."/>
            <person name="Zeng Q."/>
            <person name="Gargeya S."/>
            <person name="Fitzgerald M."/>
            <person name="Haas B."/>
            <person name="Abouelleil A."/>
            <person name="Alvarado L."/>
            <person name="Arachchi H.M."/>
            <person name="Berlin A.M."/>
            <person name="Chapman S.B."/>
            <person name="Goldberg J."/>
            <person name="Griggs A."/>
            <person name="Gujja S."/>
            <person name="Hansen M."/>
            <person name="Howarth C."/>
            <person name="Imamovic A."/>
            <person name="Larimer J."/>
            <person name="McCowen C."/>
            <person name="Montmayeur A."/>
            <person name="Murphy C."/>
            <person name="Neiman D."/>
            <person name="Pearson M."/>
            <person name="Priest M."/>
            <person name="Roberts A."/>
            <person name="Saif S."/>
            <person name="Shea T."/>
            <person name="Sisk P."/>
            <person name="Sykes S."/>
            <person name="Wortman J."/>
            <person name="Nusbaum C."/>
            <person name="Birren B."/>
        </authorList>
    </citation>
    <scope>NUCLEOTIDE SEQUENCE [LARGE SCALE GENOMIC DNA]</scope>
    <source>
        <strain evidence="1 2">YIT 12058</strain>
    </source>
</reference>
<accession>K9EII8</accession>
<dbReference type="AlphaFoldDB" id="K9EII8"/>
<evidence type="ECO:0000313" key="1">
    <source>
        <dbReference type="EMBL" id="EKU88935.1"/>
    </source>
</evidence>
<keyword evidence="2" id="KW-1185">Reference proteome</keyword>
<comment type="caution">
    <text evidence="1">The sequence shown here is derived from an EMBL/GenBank/DDBJ whole genome shotgun (WGS) entry which is preliminary data.</text>
</comment>
<protein>
    <submittedName>
        <fullName evidence="1">Uncharacterized protein</fullName>
    </submittedName>
</protein>